<gene>
    <name evidence="1" type="ORF">BDZ94DRAFT_312747</name>
</gene>
<dbReference type="Proteomes" id="UP000807353">
    <property type="component" value="Unassembled WGS sequence"/>
</dbReference>
<comment type="caution">
    <text evidence="1">The sequence shown here is derived from an EMBL/GenBank/DDBJ whole genome shotgun (WGS) entry which is preliminary data.</text>
</comment>
<dbReference type="AlphaFoldDB" id="A0A9P5XUA4"/>
<dbReference type="EMBL" id="MU150400">
    <property type="protein sequence ID" value="KAF9456854.1"/>
    <property type="molecule type" value="Genomic_DNA"/>
</dbReference>
<evidence type="ECO:0000313" key="2">
    <source>
        <dbReference type="Proteomes" id="UP000807353"/>
    </source>
</evidence>
<name>A0A9P5XUA4_9AGAR</name>
<proteinExistence type="predicted"/>
<evidence type="ECO:0000313" key="1">
    <source>
        <dbReference type="EMBL" id="KAF9456854.1"/>
    </source>
</evidence>
<sequence>MYMNPGLISITWDQLRHVMFDKVSMPFGAVIALLKRCANVIECTLCFDHKPLPETTSNLVLRHLQSLCLIFDGQADRFLGLLVLPSLRTLKLDSTKEWLCWSKGAIPQLIQRSGCHIEILHSSVKIHADDIASVLREIQLFLNYPFPPPLFQIQLWK</sequence>
<organism evidence="1 2">
    <name type="scientific">Collybia nuda</name>
    <dbReference type="NCBI Taxonomy" id="64659"/>
    <lineage>
        <taxon>Eukaryota</taxon>
        <taxon>Fungi</taxon>
        <taxon>Dikarya</taxon>
        <taxon>Basidiomycota</taxon>
        <taxon>Agaricomycotina</taxon>
        <taxon>Agaricomycetes</taxon>
        <taxon>Agaricomycetidae</taxon>
        <taxon>Agaricales</taxon>
        <taxon>Tricholomatineae</taxon>
        <taxon>Clitocybaceae</taxon>
        <taxon>Collybia</taxon>
    </lineage>
</organism>
<protein>
    <submittedName>
        <fullName evidence="1">Uncharacterized protein</fullName>
    </submittedName>
</protein>
<keyword evidence="2" id="KW-1185">Reference proteome</keyword>
<accession>A0A9P5XUA4</accession>
<reference evidence="1" key="1">
    <citation type="submission" date="2020-11" db="EMBL/GenBank/DDBJ databases">
        <authorList>
            <consortium name="DOE Joint Genome Institute"/>
            <person name="Ahrendt S."/>
            <person name="Riley R."/>
            <person name="Andreopoulos W."/>
            <person name="Labutti K."/>
            <person name="Pangilinan J."/>
            <person name="Ruiz-Duenas F.J."/>
            <person name="Barrasa J.M."/>
            <person name="Sanchez-Garcia M."/>
            <person name="Camarero S."/>
            <person name="Miyauchi S."/>
            <person name="Serrano A."/>
            <person name="Linde D."/>
            <person name="Babiker R."/>
            <person name="Drula E."/>
            <person name="Ayuso-Fernandez I."/>
            <person name="Pacheco R."/>
            <person name="Padilla G."/>
            <person name="Ferreira P."/>
            <person name="Barriuso J."/>
            <person name="Kellner H."/>
            <person name="Castanera R."/>
            <person name="Alfaro M."/>
            <person name="Ramirez L."/>
            <person name="Pisabarro A.G."/>
            <person name="Kuo A."/>
            <person name="Tritt A."/>
            <person name="Lipzen A."/>
            <person name="He G."/>
            <person name="Yan M."/>
            <person name="Ng V."/>
            <person name="Cullen D."/>
            <person name="Martin F."/>
            <person name="Rosso M.-N."/>
            <person name="Henrissat B."/>
            <person name="Hibbett D."/>
            <person name="Martinez A.T."/>
            <person name="Grigoriev I.V."/>
        </authorList>
    </citation>
    <scope>NUCLEOTIDE SEQUENCE</scope>
    <source>
        <strain evidence="1">CBS 247.69</strain>
    </source>
</reference>